<gene>
    <name evidence="1" type="ORF">R7226_13150</name>
</gene>
<comment type="caution">
    <text evidence="1">The sequence shown here is derived from an EMBL/GenBank/DDBJ whole genome shotgun (WGS) entry which is preliminary data.</text>
</comment>
<evidence type="ECO:0008006" key="3">
    <source>
        <dbReference type="Google" id="ProtNLM"/>
    </source>
</evidence>
<dbReference type="EMBL" id="JAWSTH010000030">
    <property type="protein sequence ID" value="MDW5595290.1"/>
    <property type="molecule type" value="Genomic_DNA"/>
</dbReference>
<accession>A0ABU4HPX0</accession>
<dbReference type="Proteomes" id="UP001284601">
    <property type="component" value="Unassembled WGS sequence"/>
</dbReference>
<protein>
    <recommendedName>
        <fullName evidence="3">AbiV family abortive infection protein</fullName>
    </recommendedName>
</protein>
<reference evidence="2" key="1">
    <citation type="submission" date="2023-07" db="EMBL/GenBank/DDBJ databases">
        <title>Conexibacter stalactiti sp. nov., isolated from stalactites in a lava cave and emended description of the genus Conexibacter.</title>
        <authorList>
            <person name="Lee S.D."/>
        </authorList>
    </citation>
    <scope>NUCLEOTIDE SEQUENCE [LARGE SCALE GENOMIC DNA]</scope>
    <source>
        <strain evidence="2">KCTC 39840</strain>
    </source>
</reference>
<proteinExistence type="predicted"/>
<evidence type="ECO:0000313" key="2">
    <source>
        <dbReference type="Proteomes" id="UP001284601"/>
    </source>
</evidence>
<reference evidence="1 2" key="2">
    <citation type="submission" date="2023-10" db="EMBL/GenBank/DDBJ databases">
        <authorList>
            <person name="Han X.F."/>
        </authorList>
    </citation>
    <scope>NUCLEOTIDE SEQUENCE [LARGE SCALE GENOMIC DNA]</scope>
    <source>
        <strain evidence="1 2">KCTC 39840</strain>
    </source>
</reference>
<sequence length="240" mass="25857">MSFDFDAAERHLLAEADDLLPALAIARQATECLGAMVEGVTVPPAPDGAPPSYYAKSATLMLAVIALRTGRACMLVVSAGYMPEAHGLKRRLSEVHARIQAISNDSSGQHARDWLSGRGPSTPTKLFGKFGSADLWEMYSWGAHADAQSVHQWLSVPLPDVHEGHTGIAVPPHHHEILSNAVLTEVAMECRDMAAAMVVARARTEDEIHANLAQVGTLDDEIEAMIARYYNRVPDEGGEG</sequence>
<keyword evidence="2" id="KW-1185">Reference proteome</keyword>
<dbReference type="RefSeq" id="WP_318597628.1">
    <property type="nucleotide sequence ID" value="NZ_JAWSTH010000030.1"/>
</dbReference>
<name>A0ABU4HPX0_9ACTN</name>
<organism evidence="1 2">
    <name type="scientific">Conexibacter stalactiti</name>
    <dbReference type="NCBI Taxonomy" id="1940611"/>
    <lineage>
        <taxon>Bacteria</taxon>
        <taxon>Bacillati</taxon>
        <taxon>Actinomycetota</taxon>
        <taxon>Thermoleophilia</taxon>
        <taxon>Solirubrobacterales</taxon>
        <taxon>Conexibacteraceae</taxon>
        <taxon>Conexibacter</taxon>
    </lineage>
</organism>
<evidence type="ECO:0000313" key="1">
    <source>
        <dbReference type="EMBL" id="MDW5595290.1"/>
    </source>
</evidence>